<accession>A0A024T9W2</accession>
<dbReference type="Pfam" id="PF00849">
    <property type="entry name" value="PseudoU_synth_2"/>
    <property type="match status" value="1"/>
</dbReference>
<dbReference type="eggNOG" id="KOG1919">
    <property type="taxonomic scope" value="Eukaryota"/>
</dbReference>
<dbReference type="InterPro" id="IPR050188">
    <property type="entry name" value="RluA_PseudoU_synthase"/>
</dbReference>
<dbReference type="GeneID" id="20091442"/>
<organism evidence="2">
    <name type="scientific">Aphanomyces invadans</name>
    <dbReference type="NCBI Taxonomy" id="157072"/>
    <lineage>
        <taxon>Eukaryota</taxon>
        <taxon>Sar</taxon>
        <taxon>Stramenopiles</taxon>
        <taxon>Oomycota</taxon>
        <taxon>Saprolegniomycetes</taxon>
        <taxon>Saprolegniales</taxon>
        <taxon>Verrucalvaceae</taxon>
        <taxon>Aphanomyces</taxon>
    </lineage>
</organism>
<evidence type="ECO:0000259" key="1">
    <source>
        <dbReference type="Pfam" id="PF00849"/>
    </source>
</evidence>
<name>A0A024T9W2_9STRA</name>
<feature type="domain" description="Pseudouridine synthase RsuA/RluA-like" evidence="1">
    <location>
        <begin position="153"/>
        <end position="298"/>
    </location>
</feature>
<dbReference type="InterPro" id="IPR006145">
    <property type="entry name" value="PsdUridine_synth_RsuA/RluA"/>
</dbReference>
<sequence length="347" mass="38370">MARKRHRLDGNGDDRRGLDVVRHAVQCAVEAISEKCAVDLTALTFRVRPHSTPGLALQDTTAYSSDIPLRLYHSKLLDLSDIKATSSLLLDQVKAHLAAATLDATTAPDTIAHVDETDSSSRLVFYTRHEPRLTMDVLDVTLPLQILHEDNAVIVVVKPHDLPSVDGRDRDTSLHRILQSKYPNVRMVHRLDMETSGVMVAALTYPSAQHLNAQFRAKSVSKTYTAVVEGHLSTETCVVTHPLAADPTHRVKQIVDNVSGKPCETQCKVVRHLDNGDTRVHLTPVTGRTHQLRVHMQSLGHPIVGDSLYAARPASTPPARLCLHATTLEFRHPTTRANMTFHSEPPF</sequence>
<dbReference type="SUPFAM" id="SSF55120">
    <property type="entry name" value="Pseudouridine synthase"/>
    <property type="match status" value="1"/>
</dbReference>
<proteinExistence type="predicted"/>
<dbReference type="InterPro" id="IPR020103">
    <property type="entry name" value="PsdUridine_synth_cat_dom_sf"/>
</dbReference>
<dbReference type="OrthoDB" id="418349at2759"/>
<gene>
    <name evidence="2" type="ORF">H310_14392</name>
</gene>
<evidence type="ECO:0000313" key="2">
    <source>
        <dbReference type="EMBL" id="ETV90905.1"/>
    </source>
</evidence>
<dbReference type="CDD" id="cd02869">
    <property type="entry name" value="PseudoU_synth_RluA_like"/>
    <property type="match status" value="1"/>
</dbReference>
<protein>
    <recommendedName>
        <fullName evidence="1">Pseudouridine synthase RsuA/RluA-like domain-containing protein</fullName>
    </recommendedName>
</protein>
<dbReference type="STRING" id="157072.A0A024T9W2"/>
<reference evidence="2" key="1">
    <citation type="submission" date="2013-12" db="EMBL/GenBank/DDBJ databases">
        <title>The Genome Sequence of Aphanomyces invadans NJM9701.</title>
        <authorList>
            <consortium name="The Broad Institute Genomics Platform"/>
            <person name="Russ C."/>
            <person name="Tyler B."/>
            <person name="van West P."/>
            <person name="Dieguez-Uribeondo J."/>
            <person name="Young S.K."/>
            <person name="Zeng Q."/>
            <person name="Gargeya S."/>
            <person name="Fitzgerald M."/>
            <person name="Abouelleil A."/>
            <person name="Alvarado L."/>
            <person name="Chapman S.B."/>
            <person name="Gainer-Dewar J."/>
            <person name="Goldberg J."/>
            <person name="Griggs A."/>
            <person name="Gujja S."/>
            <person name="Hansen M."/>
            <person name="Howarth C."/>
            <person name="Imamovic A."/>
            <person name="Ireland A."/>
            <person name="Larimer J."/>
            <person name="McCowan C."/>
            <person name="Murphy C."/>
            <person name="Pearson M."/>
            <person name="Poon T.W."/>
            <person name="Priest M."/>
            <person name="Roberts A."/>
            <person name="Saif S."/>
            <person name="Shea T."/>
            <person name="Sykes S."/>
            <person name="Wortman J."/>
            <person name="Nusbaum C."/>
            <person name="Birren B."/>
        </authorList>
    </citation>
    <scope>NUCLEOTIDE SEQUENCE [LARGE SCALE GENOMIC DNA]</scope>
    <source>
        <strain evidence="2">NJM9701</strain>
    </source>
</reference>
<dbReference type="VEuPathDB" id="FungiDB:H310_14392"/>
<dbReference type="AlphaFoldDB" id="A0A024T9W2"/>
<dbReference type="GO" id="GO:0000455">
    <property type="term" value="P:enzyme-directed rRNA pseudouridine synthesis"/>
    <property type="evidence" value="ECO:0007669"/>
    <property type="project" value="TreeGrafter"/>
</dbReference>
<dbReference type="GO" id="GO:0009982">
    <property type="term" value="F:pseudouridine synthase activity"/>
    <property type="evidence" value="ECO:0007669"/>
    <property type="project" value="InterPro"/>
</dbReference>
<dbReference type="RefSeq" id="XP_008880470.1">
    <property type="nucleotide sequence ID" value="XM_008882248.1"/>
</dbReference>
<dbReference type="Gene3D" id="3.30.2350.10">
    <property type="entry name" value="Pseudouridine synthase"/>
    <property type="match status" value="1"/>
</dbReference>
<dbReference type="PROSITE" id="PS01129">
    <property type="entry name" value="PSI_RLU"/>
    <property type="match status" value="1"/>
</dbReference>
<dbReference type="GO" id="GO:0003723">
    <property type="term" value="F:RNA binding"/>
    <property type="evidence" value="ECO:0007669"/>
    <property type="project" value="InterPro"/>
</dbReference>
<dbReference type="PANTHER" id="PTHR21600:SF89">
    <property type="entry name" value="RIBOSOMAL LARGE SUBUNIT PSEUDOURIDINE SYNTHASE A"/>
    <property type="match status" value="1"/>
</dbReference>
<dbReference type="InterPro" id="IPR006224">
    <property type="entry name" value="PsdUridine_synth_RluA-like_CS"/>
</dbReference>
<dbReference type="EMBL" id="KI914019">
    <property type="protein sequence ID" value="ETV90905.1"/>
    <property type="molecule type" value="Genomic_DNA"/>
</dbReference>
<dbReference type="PANTHER" id="PTHR21600">
    <property type="entry name" value="MITOCHONDRIAL RNA PSEUDOURIDINE SYNTHASE"/>
    <property type="match status" value="1"/>
</dbReference>